<dbReference type="Pfam" id="PF13411">
    <property type="entry name" value="MerR_1"/>
    <property type="match status" value="1"/>
</dbReference>
<dbReference type="InterPro" id="IPR012925">
    <property type="entry name" value="TipAS_dom"/>
</dbReference>
<evidence type="ECO:0000256" key="4">
    <source>
        <dbReference type="ARBA" id="ARBA00023163"/>
    </source>
</evidence>
<accession>A0AAW6T3J0</accession>
<dbReference type="EMBL" id="JASATX010000001">
    <property type="protein sequence ID" value="MDI2098302.1"/>
    <property type="molecule type" value="Genomic_DNA"/>
</dbReference>
<dbReference type="Pfam" id="PF07739">
    <property type="entry name" value="TipAS"/>
    <property type="match status" value="1"/>
</dbReference>
<dbReference type="RefSeq" id="WP_281488142.1">
    <property type="nucleotide sequence ID" value="NZ_JASATX010000001.1"/>
</dbReference>
<organism evidence="6 7">
    <name type="scientific">Ruicaihuangia caeni</name>
    <dbReference type="NCBI Taxonomy" id="3042517"/>
    <lineage>
        <taxon>Bacteria</taxon>
        <taxon>Bacillati</taxon>
        <taxon>Actinomycetota</taxon>
        <taxon>Actinomycetes</taxon>
        <taxon>Micrococcales</taxon>
        <taxon>Microbacteriaceae</taxon>
        <taxon>Ruicaihuangia</taxon>
    </lineage>
</organism>
<gene>
    <name evidence="6" type="ORF">QF206_04890</name>
</gene>
<proteinExistence type="predicted"/>
<dbReference type="PANTHER" id="PTHR30204">
    <property type="entry name" value="REDOX-CYCLING DRUG-SENSING TRANSCRIPTIONAL ACTIVATOR SOXR"/>
    <property type="match status" value="1"/>
</dbReference>
<dbReference type="InterPro" id="IPR009061">
    <property type="entry name" value="DNA-bd_dom_put_sf"/>
</dbReference>
<comment type="caution">
    <text evidence="6">The sequence shown here is derived from an EMBL/GenBank/DDBJ whole genome shotgun (WGS) entry which is preliminary data.</text>
</comment>
<dbReference type="PANTHER" id="PTHR30204:SF69">
    <property type="entry name" value="MERR-FAMILY TRANSCRIPTIONAL REGULATOR"/>
    <property type="match status" value="1"/>
</dbReference>
<dbReference type="GO" id="GO:0003700">
    <property type="term" value="F:DNA-binding transcription factor activity"/>
    <property type="evidence" value="ECO:0007669"/>
    <property type="project" value="InterPro"/>
</dbReference>
<evidence type="ECO:0000313" key="7">
    <source>
        <dbReference type="Proteomes" id="UP001321506"/>
    </source>
</evidence>
<dbReference type="InterPro" id="IPR000551">
    <property type="entry name" value="MerR-type_HTH_dom"/>
</dbReference>
<keyword evidence="7" id="KW-1185">Reference proteome</keyword>
<keyword evidence="3" id="KW-0238">DNA-binding</keyword>
<evidence type="ECO:0000256" key="1">
    <source>
        <dbReference type="ARBA" id="ARBA00022491"/>
    </source>
</evidence>
<evidence type="ECO:0000313" key="6">
    <source>
        <dbReference type="EMBL" id="MDI2098302.1"/>
    </source>
</evidence>
<reference evidence="6 7" key="1">
    <citation type="submission" date="2023-04" db="EMBL/GenBank/DDBJ databases">
        <title>Klugiella caeni sp. nov. isolated from the sludge of biochemical tank.</title>
        <authorList>
            <person name="Geng K."/>
        </authorList>
    </citation>
    <scope>NUCLEOTIDE SEQUENCE [LARGE SCALE GENOMIC DNA]</scope>
    <source>
        <strain evidence="6 7">YN-L-19</strain>
    </source>
</reference>
<evidence type="ECO:0000256" key="3">
    <source>
        <dbReference type="ARBA" id="ARBA00023125"/>
    </source>
</evidence>
<dbReference type="Gene3D" id="1.10.490.50">
    <property type="entry name" value="Antibiotic binding domain of TipA-like multidrug resistance regulators"/>
    <property type="match status" value="1"/>
</dbReference>
<dbReference type="GO" id="GO:0003677">
    <property type="term" value="F:DNA binding"/>
    <property type="evidence" value="ECO:0007669"/>
    <property type="project" value="UniProtKB-KW"/>
</dbReference>
<keyword evidence="1" id="KW-0678">Repressor</keyword>
<name>A0AAW6T3J0_9MICO</name>
<keyword evidence="4" id="KW-0804">Transcription</keyword>
<dbReference type="SUPFAM" id="SSF89082">
    <property type="entry name" value="Antibiotic binding domain of TipA-like multidrug resistance regulators"/>
    <property type="match status" value="1"/>
</dbReference>
<dbReference type="PROSITE" id="PS50937">
    <property type="entry name" value="HTH_MERR_2"/>
    <property type="match status" value="1"/>
</dbReference>
<dbReference type="Gene3D" id="1.10.1660.10">
    <property type="match status" value="1"/>
</dbReference>
<dbReference type="AlphaFoldDB" id="A0AAW6T3J0"/>
<dbReference type="Proteomes" id="UP001321506">
    <property type="component" value="Unassembled WGS sequence"/>
</dbReference>
<dbReference type="SMART" id="SM00422">
    <property type="entry name" value="HTH_MERR"/>
    <property type="match status" value="1"/>
</dbReference>
<dbReference type="InterPro" id="IPR047057">
    <property type="entry name" value="MerR_fam"/>
</dbReference>
<dbReference type="CDD" id="cd01106">
    <property type="entry name" value="HTH_TipAL-Mta"/>
    <property type="match status" value="1"/>
</dbReference>
<sequence>MDWSIQEVARMAGTTSRALRHYDDLGLLRPSRIGSNGYRYYDRASLVRLQRLLLMRELGLGLSTIGEVLDQQTDEASALTAHIEWLRLEQERISRQIASIERTLVALGGDAASTHKRVDNDDEGALTMNDMFDGFDHTQYREEVEQRWGKDAYKRSADWWESKTEAERSNWQQRAQSLGAAWLALAEAKADPHGAEAQDAAARHVDWLRGIPGTPAERGDAATVRAYVEGLAEMYVADERFAANYGGAEGAAFVRAALLHYVATAL</sequence>
<dbReference type="InterPro" id="IPR036244">
    <property type="entry name" value="TipA-like_antibiotic-bd"/>
</dbReference>
<evidence type="ECO:0000256" key="2">
    <source>
        <dbReference type="ARBA" id="ARBA00023015"/>
    </source>
</evidence>
<feature type="domain" description="HTH merR-type" evidence="5">
    <location>
        <begin position="1"/>
        <end position="71"/>
    </location>
</feature>
<dbReference type="SUPFAM" id="SSF46955">
    <property type="entry name" value="Putative DNA-binding domain"/>
    <property type="match status" value="1"/>
</dbReference>
<keyword evidence="2" id="KW-0805">Transcription regulation</keyword>
<evidence type="ECO:0000259" key="5">
    <source>
        <dbReference type="PROSITE" id="PS50937"/>
    </source>
</evidence>
<protein>
    <submittedName>
        <fullName evidence="6">MerR family transcriptional regulator</fullName>
    </submittedName>
</protein>